<gene>
    <name evidence="3" type="ORF">TRUGW13939_01996</name>
</gene>
<proteinExistence type="predicted"/>
<dbReference type="EMBL" id="CP055898">
    <property type="protein sequence ID" value="QKX54906.1"/>
    <property type="molecule type" value="Genomic_DNA"/>
</dbReference>
<feature type="region of interest" description="Disordered" evidence="2">
    <location>
        <begin position="145"/>
        <end position="256"/>
    </location>
</feature>
<protein>
    <submittedName>
        <fullName evidence="3">Uncharacterized protein</fullName>
    </submittedName>
</protein>
<feature type="region of interest" description="Disordered" evidence="2">
    <location>
        <begin position="1"/>
        <end position="92"/>
    </location>
</feature>
<feature type="compositionally biased region" description="Basic and acidic residues" evidence="2">
    <location>
        <begin position="80"/>
        <end position="92"/>
    </location>
</feature>
<dbReference type="OrthoDB" id="4160836at2759"/>
<name>A0A7H8QLZ0_TALRU</name>
<dbReference type="GeneID" id="55989506"/>
<evidence type="ECO:0000313" key="4">
    <source>
        <dbReference type="Proteomes" id="UP000509510"/>
    </source>
</evidence>
<feature type="compositionally biased region" description="Polar residues" evidence="2">
    <location>
        <begin position="151"/>
        <end position="172"/>
    </location>
</feature>
<feature type="compositionally biased region" description="Low complexity" evidence="2">
    <location>
        <begin position="68"/>
        <end position="78"/>
    </location>
</feature>
<feature type="compositionally biased region" description="Polar residues" evidence="2">
    <location>
        <begin position="24"/>
        <end position="57"/>
    </location>
</feature>
<accession>A0A7H8QLZ0</accession>
<dbReference type="Proteomes" id="UP000509510">
    <property type="component" value="Chromosome I"/>
</dbReference>
<evidence type="ECO:0000256" key="1">
    <source>
        <dbReference type="SAM" id="Coils"/>
    </source>
</evidence>
<organism evidence="3 4">
    <name type="scientific">Talaromyces rugulosus</name>
    <name type="common">Penicillium rugulosum</name>
    <dbReference type="NCBI Taxonomy" id="121627"/>
    <lineage>
        <taxon>Eukaryota</taxon>
        <taxon>Fungi</taxon>
        <taxon>Dikarya</taxon>
        <taxon>Ascomycota</taxon>
        <taxon>Pezizomycotina</taxon>
        <taxon>Eurotiomycetes</taxon>
        <taxon>Eurotiomycetidae</taxon>
        <taxon>Eurotiales</taxon>
        <taxon>Trichocomaceae</taxon>
        <taxon>Talaromyces</taxon>
        <taxon>Talaromyces sect. Islandici</taxon>
    </lineage>
</organism>
<dbReference type="AlphaFoldDB" id="A0A7H8QLZ0"/>
<dbReference type="KEGG" id="trg:TRUGW13939_01996"/>
<keyword evidence="1" id="KW-0175">Coiled coil</keyword>
<reference evidence="4" key="1">
    <citation type="submission" date="2020-06" db="EMBL/GenBank/DDBJ databases">
        <title>A chromosome-scale genome assembly of Talaromyces rugulosus W13939.</title>
        <authorList>
            <person name="Wang B."/>
            <person name="Guo L."/>
            <person name="Ye K."/>
            <person name="Wang L."/>
        </authorList>
    </citation>
    <scope>NUCLEOTIDE SEQUENCE [LARGE SCALE GENOMIC DNA]</scope>
    <source>
        <strain evidence="4">W13939</strain>
    </source>
</reference>
<feature type="coiled-coil region" evidence="1">
    <location>
        <begin position="276"/>
        <end position="303"/>
    </location>
</feature>
<keyword evidence="4" id="KW-1185">Reference proteome</keyword>
<dbReference type="RefSeq" id="XP_035341085.1">
    <property type="nucleotide sequence ID" value="XM_035485192.1"/>
</dbReference>
<sequence length="662" mass="71919">MADFPAKRRKTGDSSSAVPVDDATSASSPAVNNNQSSRPSISYRQSFQSPTRSSLARSNPEVLSHVLSRSPIKSPIRSPTRRESGFGLRDKKAIRPSLTGGFERAIGGGSAQKNALNLFSGISPRRGSGAIQAFAVPPRRISRAATGTPVVESSSSPVKTRQQSRDNVLTTPSKKHPDPDEQLASELDSATRELEHSGLLGPLPLPDDYEEPELPPTPTQLGLEQRPERAGRDVLSSPSAGRGRRKAPLGPSGLGEAIDLAVPDRASEDRKVPEAVRKKETVKSELEAQLDKLKADVAQLEKWALQAKQGTGESQLGQDAVTNLISILSSNDTTYDPLSRLLAPETPPFSALISSLLPFSKKSVPTKKDTTSPEPKNSFALEKTDESKRYLTIFAPLNLTYASKLSVPSTDSASAVTEIHEIIISAPAPFPQHLYSIPLTFTTELQSERILSISLVKKTSGSTQPNKIPPGLQAWIKSRLASPLLKLDISGLCAGVGQFWETSVCRARMWSALREKSEMLTQGKKTVEGNTKLSLSEEPINNKSTLRSLVPHLQRSSMLFAYDPKKKQDSKKILLSCPLDLNHWTGEAQLKPDISVFAPDLVQGKRNKAERDIKQLFHNLLRAGASDSENRDSRQIEAIVKATEGVIDVFFGFNSLARGDDT</sequence>
<evidence type="ECO:0000256" key="2">
    <source>
        <dbReference type="SAM" id="MobiDB-lite"/>
    </source>
</evidence>
<evidence type="ECO:0000313" key="3">
    <source>
        <dbReference type="EMBL" id="QKX54906.1"/>
    </source>
</evidence>